<dbReference type="SUPFAM" id="SSF50494">
    <property type="entry name" value="Trypsin-like serine proteases"/>
    <property type="match status" value="1"/>
</dbReference>
<dbReference type="PRINTS" id="PR00834">
    <property type="entry name" value="PROTEASES2C"/>
</dbReference>
<keyword evidence="2" id="KW-0378">Hydrolase</keyword>
<evidence type="ECO:0000256" key="1">
    <source>
        <dbReference type="ARBA" id="ARBA00022670"/>
    </source>
</evidence>
<dbReference type="InterPro" id="IPR051201">
    <property type="entry name" value="Chloro_Bact_Ser_Proteases"/>
</dbReference>
<dbReference type="Proteomes" id="UP000198318">
    <property type="component" value="Unassembled WGS sequence"/>
</dbReference>
<keyword evidence="6" id="KW-1185">Reference proteome</keyword>
<dbReference type="InterPro" id="IPR001478">
    <property type="entry name" value="PDZ"/>
</dbReference>
<proteinExistence type="predicted"/>
<dbReference type="SMART" id="SM00228">
    <property type="entry name" value="PDZ"/>
    <property type="match status" value="1"/>
</dbReference>
<keyword evidence="1 5" id="KW-0645">Protease</keyword>
<organism evidence="5 6">
    <name type="scientific">Actinomadura meyerae</name>
    <dbReference type="NCBI Taxonomy" id="240840"/>
    <lineage>
        <taxon>Bacteria</taxon>
        <taxon>Bacillati</taxon>
        <taxon>Actinomycetota</taxon>
        <taxon>Actinomycetes</taxon>
        <taxon>Streptosporangiales</taxon>
        <taxon>Thermomonosporaceae</taxon>
        <taxon>Actinomadura</taxon>
    </lineage>
</organism>
<evidence type="ECO:0000313" key="5">
    <source>
        <dbReference type="EMBL" id="SNS97996.1"/>
    </source>
</evidence>
<dbReference type="InterPro" id="IPR036034">
    <property type="entry name" value="PDZ_sf"/>
</dbReference>
<feature type="compositionally biased region" description="Pro residues" evidence="3">
    <location>
        <begin position="7"/>
        <end position="19"/>
    </location>
</feature>
<dbReference type="GO" id="GO:0004252">
    <property type="term" value="F:serine-type endopeptidase activity"/>
    <property type="evidence" value="ECO:0007669"/>
    <property type="project" value="InterPro"/>
</dbReference>
<dbReference type="SUPFAM" id="SSF50156">
    <property type="entry name" value="PDZ domain-like"/>
    <property type="match status" value="1"/>
</dbReference>
<sequence length="341" mass="33814">MEQTEPPTGPAPDPEPEPAGGPESGPAAGPLDAYSRVVSAVARELTPRVAALRVRGRRGEGGGSAVAFTGDGFLLTNAHVVGGARGGQAAFAGGDTADFTVVGTDPLSDLAVVRADGPVPDPAVLGDADALVVGQLVVAVGNPLGLAGSVTAGVVSALGRSLPASQPTRGGTAVRGVIEDVIQTDAALNPGNSGGALADSAGRVVGVSTAVAGIGLGLAVPVNATTRRIIAALMRDGRVRRAFLGLAAAPVPVPARLRERTGQDAALRVAEVVPGSPADRAGLRRGDLVLTAGGAPVSHAQSLQKLMFADAIGRPLPVTVLRNGAMVDVIAEPVELTPDHD</sequence>
<dbReference type="Gene3D" id="2.40.10.120">
    <property type="match status" value="1"/>
</dbReference>
<protein>
    <submittedName>
        <fullName evidence="5">Serine protease, S1-C subfamily, contains C-terminal PDZ domain</fullName>
    </submittedName>
</protein>
<feature type="region of interest" description="Disordered" evidence="3">
    <location>
        <begin position="1"/>
        <end position="31"/>
    </location>
</feature>
<dbReference type="Pfam" id="PF13365">
    <property type="entry name" value="Trypsin_2"/>
    <property type="match status" value="1"/>
</dbReference>
<dbReference type="InterPro" id="IPR009003">
    <property type="entry name" value="Peptidase_S1_PA"/>
</dbReference>
<dbReference type="RefSeq" id="WP_089326794.1">
    <property type="nucleotide sequence ID" value="NZ_FZOR01000013.1"/>
</dbReference>
<dbReference type="AlphaFoldDB" id="A0A239IW52"/>
<dbReference type="GO" id="GO:0006508">
    <property type="term" value="P:proteolysis"/>
    <property type="evidence" value="ECO:0007669"/>
    <property type="project" value="UniProtKB-KW"/>
</dbReference>
<evidence type="ECO:0000256" key="3">
    <source>
        <dbReference type="SAM" id="MobiDB-lite"/>
    </source>
</evidence>
<reference evidence="5 6" key="1">
    <citation type="submission" date="2017-06" db="EMBL/GenBank/DDBJ databases">
        <authorList>
            <person name="Kim H.J."/>
            <person name="Triplett B.A."/>
        </authorList>
    </citation>
    <scope>NUCLEOTIDE SEQUENCE [LARGE SCALE GENOMIC DNA]</scope>
    <source>
        <strain evidence="5 6">DSM 44715</strain>
    </source>
</reference>
<dbReference type="PANTHER" id="PTHR43343">
    <property type="entry name" value="PEPTIDASE S12"/>
    <property type="match status" value="1"/>
</dbReference>
<dbReference type="PROSITE" id="PS50106">
    <property type="entry name" value="PDZ"/>
    <property type="match status" value="1"/>
</dbReference>
<dbReference type="Gene3D" id="2.30.42.10">
    <property type="match status" value="1"/>
</dbReference>
<gene>
    <name evidence="5" type="ORF">SAMN05443665_1013116</name>
</gene>
<dbReference type="OrthoDB" id="73775at2"/>
<name>A0A239IW52_9ACTN</name>
<dbReference type="PANTHER" id="PTHR43343:SF3">
    <property type="entry name" value="PROTEASE DO-LIKE 8, CHLOROPLASTIC"/>
    <property type="match status" value="1"/>
</dbReference>
<dbReference type="InterPro" id="IPR001940">
    <property type="entry name" value="Peptidase_S1C"/>
</dbReference>
<feature type="domain" description="PDZ" evidence="4">
    <location>
        <begin position="230"/>
        <end position="306"/>
    </location>
</feature>
<feature type="compositionally biased region" description="Low complexity" evidence="3">
    <location>
        <begin position="20"/>
        <end position="30"/>
    </location>
</feature>
<dbReference type="Pfam" id="PF13180">
    <property type="entry name" value="PDZ_2"/>
    <property type="match status" value="1"/>
</dbReference>
<accession>A0A239IW52</accession>
<evidence type="ECO:0000313" key="6">
    <source>
        <dbReference type="Proteomes" id="UP000198318"/>
    </source>
</evidence>
<evidence type="ECO:0000259" key="4">
    <source>
        <dbReference type="PROSITE" id="PS50106"/>
    </source>
</evidence>
<evidence type="ECO:0000256" key="2">
    <source>
        <dbReference type="ARBA" id="ARBA00022801"/>
    </source>
</evidence>
<dbReference type="EMBL" id="FZOR01000013">
    <property type="protein sequence ID" value="SNS97996.1"/>
    <property type="molecule type" value="Genomic_DNA"/>
</dbReference>